<feature type="region of interest" description="Disordered" evidence="1">
    <location>
        <begin position="417"/>
        <end position="463"/>
    </location>
</feature>
<accession>A0A4R1K3R4</accession>
<evidence type="ECO:0000313" key="4">
    <source>
        <dbReference type="Proteomes" id="UP000295565"/>
    </source>
</evidence>
<comment type="caution">
    <text evidence="3">The sequence shown here is derived from an EMBL/GenBank/DDBJ whole genome shotgun (WGS) entry which is preliminary data.</text>
</comment>
<dbReference type="EMBL" id="SMGD01000011">
    <property type="protein sequence ID" value="TCK58724.1"/>
    <property type="molecule type" value="Genomic_DNA"/>
</dbReference>
<evidence type="ECO:0000313" key="3">
    <source>
        <dbReference type="EMBL" id="TCK58724.1"/>
    </source>
</evidence>
<reference evidence="3 4" key="1">
    <citation type="submission" date="2019-03" db="EMBL/GenBank/DDBJ databases">
        <title>Genomic Encyclopedia of Type Strains, Phase IV (KMG-IV): sequencing the most valuable type-strain genomes for metagenomic binning, comparative biology and taxonomic classification.</title>
        <authorList>
            <person name="Goeker M."/>
        </authorList>
    </citation>
    <scope>NUCLEOTIDE SEQUENCE [LARGE SCALE GENOMIC DNA]</scope>
    <source>
        <strain evidence="3 4">DSM 18577</strain>
    </source>
</reference>
<organism evidence="3 4">
    <name type="scientific">Celerinatantimonas diazotrophica</name>
    <dbReference type="NCBI Taxonomy" id="412034"/>
    <lineage>
        <taxon>Bacteria</taxon>
        <taxon>Pseudomonadati</taxon>
        <taxon>Pseudomonadota</taxon>
        <taxon>Gammaproteobacteria</taxon>
        <taxon>Celerinatantimonadaceae</taxon>
        <taxon>Celerinatantimonas</taxon>
    </lineage>
</organism>
<dbReference type="RefSeq" id="WP_131911686.1">
    <property type="nucleotide sequence ID" value="NZ_OU594967.1"/>
</dbReference>
<keyword evidence="2" id="KW-1133">Transmembrane helix</keyword>
<name>A0A4R1K3R4_9GAMM</name>
<gene>
    <name evidence="3" type="ORF">EV690_0868</name>
</gene>
<dbReference type="OrthoDB" id="798937at2"/>
<feature type="transmembrane region" description="Helical" evidence="2">
    <location>
        <begin position="372"/>
        <end position="396"/>
    </location>
</feature>
<evidence type="ECO:0000256" key="2">
    <source>
        <dbReference type="SAM" id="Phobius"/>
    </source>
</evidence>
<dbReference type="AlphaFoldDB" id="A0A4R1K3R4"/>
<keyword evidence="2" id="KW-0472">Membrane</keyword>
<protein>
    <submittedName>
        <fullName evidence="3">Uncharacterized protein (TIGR03503 family)</fullName>
    </submittedName>
</protein>
<sequence>MQSLQRWFVLILIGLGISQVPSVWAVNSKPLIDVYRNHNIPLIDNRFRIDPKVKKATFLLHRRPGSPSGILVRPDGSKVYSWNLPKNVDWLENRNLDIVTITHPMPGPWQALVETNSDKNAVQVMSDVALHVEPFPVEVFVGERLVLKASLLENGKPIVFGPYMDNVLLGVSVDSQGSVQDVNYTVGHKKLTALADNGKAYDGYPRDGIYTGYVKLDIPPGKYDFKVSTANDVFTRAYQQILLVAHQPYSTELILPQDDHPLELKLKINPDEIAPDSVIIDGRIYNNIDLNHHFEIRTRNAPKNLIFDLPTPKKPGTYRMNATVYANTLGGRPVVMDMPEKNFYLAPKKAPVTEADEKVVEPPPPPPAKSHWLGWTIAIVTILLILIGSGVAWIWWRKRKAFKKALEEASIKADENIELEPQTSAVDNTTIAPADSAAPGMEEDEPDLTQDDEKESPKEPPPQ</sequence>
<feature type="compositionally biased region" description="Polar residues" evidence="1">
    <location>
        <begin position="421"/>
        <end position="431"/>
    </location>
</feature>
<evidence type="ECO:0000256" key="1">
    <source>
        <dbReference type="SAM" id="MobiDB-lite"/>
    </source>
</evidence>
<dbReference type="Proteomes" id="UP000295565">
    <property type="component" value="Unassembled WGS sequence"/>
</dbReference>
<proteinExistence type="predicted"/>
<feature type="compositionally biased region" description="Acidic residues" evidence="1">
    <location>
        <begin position="441"/>
        <end position="454"/>
    </location>
</feature>
<keyword evidence="4" id="KW-1185">Reference proteome</keyword>
<keyword evidence="2" id="KW-0812">Transmembrane</keyword>